<evidence type="ECO:0000256" key="10">
    <source>
        <dbReference type="ARBA" id="ARBA00023136"/>
    </source>
</evidence>
<evidence type="ECO:0000313" key="15">
    <source>
        <dbReference type="EMBL" id="TDP01871.1"/>
    </source>
</evidence>
<feature type="transmembrane region" description="Helical" evidence="14">
    <location>
        <begin position="291"/>
        <end position="310"/>
    </location>
</feature>
<comment type="pathway">
    <text evidence="2">Glycan biosynthesis; alginate biosynthesis.</text>
</comment>
<evidence type="ECO:0000313" key="16">
    <source>
        <dbReference type="Proteomes" id="UP000294656"/>
    </source>
</evidence>
<protein>
    <recommendedName>
        <fullName evidence="4">Probable alginate O-acetylase AlgI</fullName>
    </recommendedName>
    <alternativeName>
        <fullName evidence="12">Alginate biosynthesis protein AlgI</fullName>
    </alternativeName>
</protein>
<evidence type="ECO:0000256" key="5">
    <source>
        <dbReference type="ARBA" id="ARBA00022475"/>
    </source>
</evidence>
<dbReference type="PANTHER" id="PTHR13285">
    <property type="entry name" value="ACYLTRANSFERASE"/>
    <property type="match status" value="1"/>
</dbReference>
<dbReference type="Pfam" id="PF03062">
    <property type="entry name" value="MBOAT"/>
    <property type="match status" value="1"/>
</dbReference>
<keyword evidence="10 13" id="KW-0472">Membrane</keyword>
<feature type="transmembrane region" description="Helical" evidence="14">
    <location>
        <begin position="56"/>
        <end position="74"/>
    </location>
</feature>
<feature type="transmembrane region" description="Helical" evidence="14">
    <location>
        <begin position="331"/>
        <end position="349"/>
    </location>
</feature>
<keyword evidence="8" id="KW-0016">Alginate biosynthesis</keyword>
<evidence type="ECO:0000256" key="14">
    <source>
        <dbReference type="SAM" id="Phobius"/>
    </source>
</evidence>
<reference evidence="15 16" key="1">
    <citation type="submission" date="2019-03" db="EMBL/GenBank/DDBJ databases">
        <title>Genomic Encyclopedia of Type Strains, Phase III (KMG-III): the genomes of soil and plant-associated and newly described type strains.</title>
        <authorList>
            <person name="Whitman W."/>
        </authorList>
    </citation>
    <scope>NUCLEOTIDE SEQUENCE [LARGE SCALE GENOMIC DNA]</scope>
    <source>
        <strain evidence="15 16">CECT 7378</strain>
    </source>
</reference>
<keyword evidence="5 13" id="KW-1003">Cell membrane</keyword>
<sequence>MSLIAWSLPKKTQLPAVSLLGNLFVLWFAPYAFVAMSISACLVYLISHAKSQKGHWVLLGVGYCISQFLLLRFLQEHSVDLGLGGSFSVLGVAYFTCRDVHYLVESYKGNVRKNIVTFWYYQSFLPVMIAGPINRYHEFEREIQRRSLDFDQISKGIERIIYGYAKVTVLGNYLIEHKIQSYLTQLPNQESILHSWLVSLADWAYLYAQFSGWSDVAIGFSLCIGIKVSENFNRPLSSKSLVDFWKRWHISLSSWCKDYVFTPALLITRNLFIAISLSMVTMGLWHESSLYYIFWGIYHAIGITLCRLYMKQDNEIVEYLRQRFWWSSFTRALTIFYLINASVFIGLFYDGLY</sequence>
<comment type="caution">
    <text evidence="15">The sequence shown here is derived from an EMBL/GenBank/DDBJ whole genome shotgun (WGS) entry which is preliminary data.</text>
</comment>
<evidence type="ECO:0000256" key="8">
    <source>
        <dbReference type="ARBA" id="ARBA00022841"/>
    </source>
</evidence>
<evidence type="ECO:0000256" key="3">
    <source>
        <dbReference type="ARBA" id="ARBA00010323"/>
    </source>
</evidence>
<feature type="transmembrane region" description="Helical" evidence="14">
    <location>
        <begin position="20"/>
        <end position="44"/>
    </location>
</feature>
<dbReference type="PANTHER" id="PTHR13285:SF23">
    <property type="entry name" value="TEICHOIC ACID D-ALANYLTRANSFERASE"/>
    <property type="match status" value="1"/>
</dbReference>
<keyword evidence="16" id="KW-1185">Reference proteome</keyword>
<evidence type="ECO:0000256" key="9">
    <source>
        <dbReference type="ARBA" id="ARBA00022989"/>
    </source>
</evidence>
<keyword evidence="9 14" id="KW-1133">Transmembrane helix</keyword>
<gene>
    <name evidence="15" type="ORF">DFP79_0046</name>
</gene>
<dbReference type="GO" id="GO:0016746">
    <property type="term" value="F:acyltransferase activity"/>
    <property type="evidence" value="ECO:0007669"/>
    <property type="project" value="UniProtKB-KW"/>
</dbReference>
<dbReference type="PIRSF" id="PIRSF016636">
    <property type="entry name" value="AlgI_DltB"/>
    <property type="match status" value="1"/>
</dbReference>
<dbReference type="InterPro" id="IPR004299">
    <property type="entry name" value="MBOAT_fam"/>
</dbReference>
<dbReference type="UniPathway" id="UPA00286"/>
<dbReference type="InterPro" id="IPR024194">
    <property type="entry name" value="Ac/AlaTfrase_AlgI/DltB"/>
</dbReference>
<comment type="similarity">
    <text evidence="3 13">Belongs to the membrane-bound acyltransferase family.</text>
</comment>
<evidence type="ECO:0000256" key="2">
    <source>
        <dbReference type="ARBA" id="ARBA00005182"/>
    </source>
</evidence>
<evidence type="ECO:0000256" key="11">
    <source>
        <dbReference type="ARBA" id="ARBA00023315"/>
    </source>
</evidence>
<proteinExistence type="inferred from homology"/>
<dbReference type="EMBL" id="SNXC01000001">
    <property type="protein sequence ID" value="TDP01871.1"/>
    <property type="molecule type" value="Genomic_DNA"/>
</dbReference>
<evidence type="ECO:0000256" key="12">
    <source>
        <dbReference type="ARBA" id="ARBA00031030"/>
    </source>
</evidence>
<dbReference type="Proteomes" id="UP000294656">
    <property type="component" value="Unassembled WGS sequence"/>
</dbReference>
<dbReference type="InterPro" id="IPR051085">
    <property type="entry name" value="MB_O-acyltransferase"/>
</dbReference>
<dbReference type="GO" id="GO:0005886">
    <property type="term" value="C:plasma membrane"/>
    <property type="evidence" value="ECO:0007669"/>
    <property type="project" value="UniProtKB-SubCell"/>
</dbReference>
<name>A0A4R6MLI3_9GAMM</name>
<organism evidence="15 16">
    <name type="scientific">Marinomonas balearica</name>
    <dbReference type="NCBI Taxonomy" id="491947"/>
    <lineage>
        <taxon>Bacteria</taxon>
        <taxon>Pseudomonadati</taxon>
        <taxon>Pseudomonadota</taxon>
        <taxon>Gammaproteobacteria</taxon>
        <taxon>Oceanospirillales</taxon>
        <taxon>Oceanospirillaceae</taxon>
        <taxon>Marinomonas</taxon>
    </lineage>
</organism>
<dbReference type="AlphaFoldDB" id="A0A4R6MLI3"/>
<evidence type="ECO:0000256" key="4">
    <source>
        <dbReference type="ARBA" id="ARBA00016084"/>
    </source>
</evidence>
<evidence type="ECO:0000256" key="6">
    <source>
        <dbReference type="ARBA" id="ARBA00022679"/>
    </source>
</evidence>
<evidence type="ECO:0000256" key="1">
    <source>
        <dbReference type="ARBA" id="ARBA00004651"/>
    </source>
</evidence>
<dbReference type="GO" id="GO:0042121">
    <property type="term" value="P:alginic acid biosynthetic process"/>
    <property type="evidence" value="ECO:0007669"/>
    <property type="project" value="UniProtKB-UniPathway"/>
</dbReference>
<feature type="transmembrane region" description="Helical" evidence="14">
    <location>
        <begin position="259"/>
        <end position="285"/>
    </location>
</feature>
<comment type="subcellular location">
    <subcellularLocation>
        <location evidence="1">Cell membrane</location>
        <topology evidence="1">Multi-pass membrane protein</topology>
    </subcellularLocation>
</comment>
<keyword evidence="7 14" id="KW-0812">Transmembrane</keyword>
<keyword evidence="11 13" id="KW-0012">Acyltransferase</keyword>
<keyword evidence="6 13" id="KW-0808">Transferase</keyword>
<accession>A0A4R6MLI3</accession>
<feature type="transmembrane region" description="Helical" evidence="14">
    <location>
        <begin position="118"/>
        <end position="136"/>
    </location>
</feature>
<evidence type="ECO:0000256" key="13">
    <source>
        <dbReference type="PIRNR" id="PIRNR016636"/>
    </source>
</evidence>
<evidence type="ECO:0000256" key="7">
    <source>
        <dbReference type="ARBA" id="ARBA00022692"/>
    </source>
</evidence>